<dbReference type="Pfam" id="PF19778">
    <property type="entry name" value="RE_endonuc"/>
    <property type="match status" value="1"/>
</dbReference>
<protein>
    <recommendedName>
        <fullName evidence="1">Type III restriction enzyme C-terminal endonuclease domain-containing protein</fullName>
    </recommendedName>
</protein>
<name>A0ABU8J8P9_9GAMM</name>
<dbReference type="Proteomes" id="UP001381174">
    <property type="component" value="Unassembled WGS sequence"/>
</dbReference>
<keyword evidence="3" id="KW-1185">Reference proteome</keyword>
<sequence>MPRTRQTRQDFTKAGDKLTRHIYYCVLSGSKIERAFVTERDTCDEVVAYAELPRGFLISTPVGDYNPSGRQRRVGWPQGHAVDVLQLRKRVQRRLVESRSELRTGRTVGGQMTWHHRPLGSKECKAHPVKAFHAVASPRVAPWGTVLVIIA</sequence>
<proteinExistence type="predicted"/>
<organism evidence="2 3">
    <name type="scientific">Fulvimonas yonginensis</name>
    <dbReference type="NCBI Taxonomy" id="1495200"/>
    <lineage>
        <taxon>Bacteria</taxon>
        <taxon>Pseudomonadati</taxon>
        <taxon>Pseudomonadota</taxon>
        <taxon>Gammaproteobacteria</taxon>
        <taxon>Lysobacterales</taxon>
        <taxon>Rhodanobacteraceae</taxon>
        <taxon>Fulvimonas</taxon>
    </lineage>
</organism>
<evidence type="ECO:0000313" key="2">
    <source>
        <dbReference type="EMBL" id="MEI7035648.1"/>
    </source>
</evidence>
<dbReference type="EMBL" id="JBBBNY010000001">
    <property type="protein sequence ID" value="MEI7035648.1"/>
    <property type="molecule type" value="Genomic_DNA"/>
</dbReference>
<feature type="domain" description="Type III restriction enzyme C-terminal endonuclease" evidence="1">
    <location>
        <begin position="20"/>
        <end position="67"/>
    </location>
</feature>
<reference evidence="2 3" key="1">
    <citation type="journal article" date="2014" name="Int. J. Syst. Evol. Microbiol.">
        <title>Fulvimonas yonginensis sp. nov., isolated from greenhouse soil, and emended description of the genus Fulvimonas.</title>
        <authorList>
            <person name="Ahn J.H."/>
            <person name="Kim S.J."/>
            <person name="Weon H.Y."/>
            <person name="Hong S.B."/>
            <person name="Seok S.J."/>
            <person name="Kwon S.W."/>
        </authorList>
    </citation>
    <scope>NUCLEOTIDE SEQUENCE [LARGE SCALE GENOMIC DNA]</scope>
    <source>
        <strain evidence="2 3">KACC 16952</strain>
    </source>
</reference>
<dbReference type="InterPro" id="IPR045572">
    <property type="entry name" value="RE_endonuc_C"/>
</dbReference>
<accession>A0ABU8J8P9</accession>
<dbReference type="RefSeq" id="WP_336806262.1">
    <property type="nucleotide sequence ID" value="NZ_JBBBNY010000001.1"/>
</dbReference>
<evidence type="ECO:0000259" key="1">
    <source>
        <dbReference type="Pfam" id="PF19778"/>
    </source>
</evidence>
<gene>
    <name evidence="2" type="ORF">WAT24_02615</name>
</gene>
<comment type="caution">
    <text evidence="2">The sequence shown here is derived from an EMBL/GenBank/DDBJ whole genome shotgun (WGS) entry which is preliminary data.</text>
</comment>
<evidence type="ECO:0000313" key="3">
    <source>
        <dbReference type="Proteomes" id="UP001381174"/>
    </source>
</evidence>